<dbReference type="Proteomes" id="UP000549052">
    <property type="component" value="Unassembled WGS sequence"/>
</dbReference>
<name>A0A839EGN4_9HYPH</name>
<sequence length="287" mass="32498">MINIKAWRRGFQKARNRAAGHFFDTRYGRELMISAMDPRVLTMTVNCGDHVMTFSPSDYIGRKIFRKGHFERHHVSRLLSVLKDMQLLPEGTTLLELGGNIGTQTVYFSLSRSFARIISVEPDPRNFELLKSNIAQNSIEDRVTLVNCAAGDHDGEIDFFQHSSNHGKSSTNRQSKSDTRIVVPVRRVDGILDEAAVPPNQVGLIWMDIEGHEPIACRSMEVLLSRRVPLYLEFSPNFYGPDQAAAFVRYLTGFYDDCLVFHHGKPLAMKVRALPIDQGQFDVLLFG</sequence>
<dbReference type="EMBL" id="JACGXN010000004">
    <property type="protein sequence ID" value="MBA8879393.1"/>
    <property type="molecule type" value="Genomic_DNA"/>
</dbReference>
<dbReference type="NCBIfam" id="TIGR01444">
    <property type="entry name" value="fkbM_fam"/>
    <property type="match status" value="1"/>
</dbReference>
<dbReference type="PANTHER" id="PTHR34203:SF15">
    <property type="entry name" value="SLL1173 PROTEIN"/>
    <property type="match status" value="1"/>
</dbReference>
<protein>
    <submittedName>
        <fullName evidence="2">FkbM family methyltransferase</fullName>
    </submittedName>
</protein>
<organism evidence="2 3">
    <name type="scientific">Phyllobacterium myrsinacearum</name>
    <dbReference type="NCBI Taxonomy" id="28101"/>
    <lineage>
        <taxon>Bacteria</taxon>
        <taxon>Pseudomonadati</taxon>
        <taxon>Pseudomonadota</taxon>
        <taxon>Alphaproteobacteria</taxon>
        <taxon>Hyphomicrobiales</taxon>
        <taxon>Phyllobacteriaceae</taxon>
        <taxon>Phyllobacterium</taxon>
    </lineage>
</organism>
<evidence type="ECO:0000259" key="1">
    <source>
        <dbReference type="Pfam" id="PF05050"/>
    </source>
</evidence>
<keyword evidence="2" id="KW-0808">Transferase</keyword>
<keyword evidence="3" id="KW-1185">Reference proteome</keyword>
<feature type="domain" description="Methyltransferase FkbM" evidence="1">
    <location>
        <begin position="98"/>
        <end position="239"/>
    </location>
</feature>
<accession>A0A839EGN4</accession>
<dbReference type="PANTHER" id="PTHR34203">
    <property type="entry name" value="METHYLTRANSFERASE, FKBM FAMILY PROTEIN"/>
    <property type="match status" value="1"/>
</dbReference>
<proteinExistence type="predicted"/>
<dbReference type="InterPro" id="IPR006342">
    <property type="entry name" value="FkbM_mtfrase"/>
</dbReference>
<evidence type="ECO:0000313" key="2">
    <source>
        <dbReference type="EMBL" id="MBA8879393.1"/>
    </source>
</evidence>
<gene>
    <name evidence="2" type="ORF">FHW16_003112</name>
</gene>
<reference evidence="2 3" key="1">
    <citation type="submission" date="2020-07" db="EMBL/GenBank/DDBJ databases">
        <title>Genomic Encyclopedia of Type Strains, Phase IV (KMG-V): Genome sequencing to study the core and pangenomes of soil and plant-associated prokaryotes.</title>
        <authorList>
            <person name="Whitman W."/>
        </authorList>
    </citation>
    <scope>NUCLEOTIDE SEQUENCE [LARGE SCALE GENOMIC DNA]</scope>
    <source>
        <strain evidence="2 3">AN3</strain>
    </source>
</reference>
<dbReference type="Gene3D" id="3.40.50.150">
    <property type="entry name" value="Vaccinia Virus protein VP39"/>
    <property type="match status" value="1"/>
</dbReference>
<evidence type="ECO:0000313" key="3">
    <source>
        <dbReference type="Proteomes" id="UP000549052"/>
    </source>
</evidence>
<dbReference type="GO" id="GO:0032259">
    <property type="term" value="P:methylation"/>
    <property type="evidence" value="ECO:0007669"/>
    <property type="project" value="UniProtKB-KW"/>
</dbReference>
<comment type="caution">
    <text evidence="2">The sequence shown here is derived from an EMBL/GenBank/DDBJ whole genome shotgun (WGS) entry which is preliminary data.</text>
</comment>
<keyword evidence="2" id="KW-0489">Methyltransferase</keyword>
<dbReference type="AlphaFoldDB" id="A0A839EGN4"/>
<dbReference type="GO" id="GO:0008168">
    <property type="term" value="F:methyltransferase activity"/>
    <property type="evidence" value="ECO:0007669"/>
    <property type="project" value="UniProtKB-KW"/>
</dbReference>
<dbReference type="InterPro" id="IPR029063">
    <property type="entry name" value="SAM-dependent_MTases_sf"/>
</dbReference>
<dbReference type="InterPro" id="IPR052514">
    <property type="entry name" value="SAM-dependent_MTase"/>
</dbReference>
<dbReference type="SUPFAM" id="SSF53335">
    <property type="entry name" value="S-adenosyl-L-methionine-dependent methyltransferases"/>
    <property type="match status" value="1"/>
</dbReference>
<dbReference type="Pfam" id="PF05050">
    <property type="entry name" value="Methyltransf_21"/>
    <property type="match status" value="1"/>
</dbReference>
<dbReference type="RefSeq" id="WP_432652032.1">
    <property type="nucleotide sequence ID" value="NZ_JACGXN010000004.1"/>
</dbReference>